<gene>
    <name evidence="1" type="ORF">PZA08_00580</name>
</gene>
<sequence length="270" mass="29332">MTDHYAVLNVSRDAEDVVIEVAWRALMKRYHPDKMQGDPAASERAKTINAAFDVLKDPESRARYDRTLDAEAKPDWTEPDTSDWRAPQPTHPPPTATSATVASSAASRGNWAPLFFIGLSVLVGGGAIGSLMQPRAPTPKASQSEALPDAFSADETQTRREPSQTRKVEQAGLGASAQEEVAAVEDPCASSVGAVAYLVCADPTVSRARRRVDEAFNVQLAKSSDPTRLQEAQTVWLSRQDALPADKDRLIAAFDQRVREIEADDLTGLY</sequence>
<dbReference type="EMBL" id="CP119180">
    <property type="protein sequence ID" value="WOB78686.1"/>
    <property type="molecule type" value="Genomic_DNA"/>
</dbReference>
<keyword evidence="2" id="KW-1185">Reference proteome</keyword>
<evidence type="ECO:0000313" key="1">
    <source>
        <dbReference type="EMBL" id="WOB78686.1"/>
    </source>
</evidence>
<evidence type="ECO:0000313" key="2">
    <source>
        <dbReference type="Proteomes" id="UP001302493"/>
    </source>
</evidence>
<accession>A0ACD4VLH9</accession>
<name>A0ACD4VLH9_9CAUL</name>
<dbReference type="Proteomes" id="UP001302493">
    <property type="component" value="Chromosome"/>
</dbReference>
<protein>
    <submittedName>
        <fullName evidence="1">DnaJ domain-containing protein</fullName>
    </submittedName>
</protein>
<proteinExistence type="predicted"/>
<reference evidence="1" key="1">
    <citation type="submission" date="2023-03" db="EMBL/GenBank/DDBJ databases">
        <title>Genome sequence of Brevundimonas nasdae SJTX8.</title>
        <authorList>
            <person name="Liang R."/>
        </authorList>
    </citation>
    <scope>NUCLEOTIDE SEQUENCE</scope>
    <source>
        <strain evidence="1">X8</strain>
    </source>
</reference>
<organism evidence="1 2">
    <name type="scientific">Brevundimonas nasdae</name>
    <dbReference type="NCBI Taxonomy" id="172043"/>
    <lineage>
        <taxon>Bacteria</taxon>
        <taxon>Pseudomonadati</taxon>
        <taxon>Pseudomonadota</taxon>
        <taxon>Alphaproteobacteria</taxon>
        <taxon>Caulobacterales</taxon>
        <taxon>Caulobacteraceae</taxon>
        <taxon>Brevundimonas</taxon>
    </lineage>
</organism>